<evidence type="ECO:0000313" key="2">
    <source>
        <dbReference type="EMBL" id="XCM37907.1"/>
    </source>
</evidence>
<keyword evidence="1" id="KW-0812">Transmembrane</keyword>
<feature type="transmembrane region" description="Helical" evidence="1">
    <location>
        <begin position="12"/>
        <end position="31"/>
    </location>
</feature>
<name>A0AAU8JIM0_9CYAN</name>
<protein>
    <submittedName>
        <fullName evidence="2">Uncharacterized protein</fullName>
    </submittedName>
</protein>
<keyword evidence="1" id="KW-0472">Membrane</keyword>
<sequence>MADSHHPLTQAYLNFWRFIPYAGFGILAFSLTSATGLSVLLKSYFIILEIPVGLLGIYFLLAKSSKFNKIK</sequence>
<organism evidence="2">
    <name type="scientific">Planktothricoides raciborskii GIHE-MW2</name>
    <dbReference type="NCBI Taxonomy" id="2792601"/>
    <lineage>
        <taxon>Bacteria</taxon>
        <taxon>Bacillati</taxon>
        <taxon>Cyanobacteriota</taxon>
        <taxon>Cyanophyceae</taxon>
        <taxon>Oscillatoriophycideae</taxon>
        <taxon>Oscillatoriales</taxon>
        <taxon>Oscillatoriaceae</taxon>
        <taxon>Planktothricoides</taxon>
    </lineage>
</organism>
<proteinExistence type="predicted"/>
<evidence type="ECO:0000256" key="1">
    <source>
        <dbReference type="SAM" id="Phobius"/>
    </source>
</evidence>
<reference evidence="2" key="1">
    <citation type="submission" date="2024-07" db="EMBL/GenBank/DDBJ databases">
        <authorList>
            <person name="Kim Y.J."/>
            <person name="Jeong J.Y."/>
        </authorList>
    </citation>
    <scope>NUCLEOTIDE SEQUENCE</scope>
    <source>
        <strain evidence="2">GIHE-MW2</strain>
    </source>
</reference>
<dbReference type="AlphaFoldDB" id="A0AAU8JIM0"/>
<keyword evidence="1" id="KW-1133">Transmembrane helix</keyword>
<feature type="transmembrane region" description="Helical" evidence="1">
    <location>
        <begin position="43"/>
        <end position="61"/>
    </location>
</feature>
<accession>A0AAU8JIM0</accession>
<dbReference type="RefSeq" id="WP_054469253.1">
    <property type="nucleotide sequence ID" value="NZ_CP159837.1"/>
</dbReference>
<dbReference type="EMBL" id="CP159837">
    <property type="protein sequence ID" value="XCM37907.1"/>
    <property type="molecule type" value="Genomic_DNA"/>
</dbReference>
<gene>
    <name evidence="2" type="ORF">ABWT76_000715</name>
</gene>